<keyword evidence="13" id="KW-0472">Membrane</keyword>
<keyword evidence="9" id="KW-1015">Disulfide bond</keyword>
<dbReference type="GO" id="GO:0009535">
    <property type="term" value="C:chloroplast thylakoid membrane"/>
    <property type="evidence" value="ECO:0007669"/>
    <property type="project" value="TreeGrafter"/>
</dbReference>
<reference evidence="15" key="1">
    <citation type="journal article" date="2023" name="Nat. Commun.">
        <title>Diploid and tetraploid genomes of Acorus and the evolution of monocots.</title>
        <authorList>
            <person name="Ma L."/>
            <person name="Liu K.W."/>
            <person name="Li Z."/>
            <person name="Hsiao Y.Y."/>
            <person name="Qi Y."/>
            <person name="Fu T."/>
            <person name="Tang G.D."/>
            <person name="Zhang D."/>
            <person name="Sun W.H."/>
            <person name="Liu D.K."/>
            <person name="Li Y."/>
            <person name="Chen G.Z."/>
            <person name="Liu X.D."/>
            <person name="Liao X.Y."/>
            <person name="Jiang Y.T."/>
            <person name="Yu X."/>
            <person name="Hao Y."/>
            <person name="Huang J."/>
            <person name="Zhao X.W."/>
            <person name="Ke S."/>
            <person name="Chen Y.Y."/>
            <person name="Wu W.L."/>
            <person name="Hsu J.L."/>
            <person name="Lin Y.F."/>
            <person name="Huang M.D."/>
            <person name="Li C.Y."/>
            <person name="Huang L."/>
            <person name="Wang Z.W."/>
            <person name="Zhao X."/>
            <person name="Zhong W.Y."/>
            <person name="Peng D.H."/>
            <person name="Ahmad S."/>
            <person name="Lan S."/>
            <person name="Zhang J.S."/>
            <person name="Tsai W.C."/>
            <person name="Van de Peer Y."/>
            <person name="Liu Z.J."/>
        </authorList>
    </citation>
    <scope>NUCLEOTIDE SEQUENCE</scope>
    <source>
        <strain evidence="15">CP</strain>
    </source>
</reference>
<evidence type="ECO:0000256" key="12">
    <source>
        <dbReference type="SAM" id="MobiDB-lite"/>
    </source>
</evidence>
<keyword evidence="6" id="KW-0811">Translocation</keyword>
<dbReference type="PANTHER" id="PTHR36793">
    <property type="entry name" value="RIBOSOMAL RNA SMALL SUBUNIT METHYLTRANSFERASE J"/>
    <property type="match status" value="1"/>
</dbReference>
<evidence type="ECO:0000256" key="5">
    <source>
        <dbReference type="ARBA" id="ARBA00023002"/>
    </source>
</evidence>
<dbReference type="Pfam" id="PF22915">
    <property type="entry name" value="ARMH5"/>
    <property type="match status" value="1"/>
</dbReference>
<dbReference type="Proteomes" id="UP001180020">
    <property type="component" value="Unassembled WGS sequence"/>
</dbReference>
<dbReference type="GO" id="GO:0016491">
    <property type="term" value="F:oxidoreductase activity"/>
    <property type="evidence" value="ECO:0007669"/>
    <property type="project" value="UniProtKB-KW"/>
</dbReference>
<dbReference type="EMBL" id="JAUJYO010000011">
    <property type="protein sequence ID" value="KAK1305001.1"/>
    <property type="molecule type" value="Genomic_DNA"/>
</dbReference>
<feature type="transmembrane region" description="Helical" evidence="13">
    <location>
        <begin position="288"/>
        <end position="308"/>
    </location>
</feature>
<dbReference type="GO" id="GO:0005758">
    <property type="term" value="C:mitochondrial intermembrane space"/>
    <property type="evidence" value="ECO:0007669"/>
    <property type="project" value="UniProtKB-SubCell"/>
</dbReference>
<reference evidence="15" key="2">
    <citation type="submission" date="2023-06" db="EMBL/GenBank/DDBJ databases">
        <authorList>
            <person name="Ma L."/>
            <person name="Liu K.-W."/>
            <person name="Li Z."/>
            <person name="Hsiao Y.-Y."/>
            <person name="Qi Y."/>
            <person name="Fu T."/>
            <person name="Tang G."/>
            <person name="Zhang D."/>
            <person name="Sun W.-H."/>
            <person name="Liu D.-K."/>
            <person name="Li Y."/>
            <person name="Chen G.-Z."/>
            <person name="Liu X.-D."/>
            <person name="Liao X.-Y."/>
            <person name="Jiang Y.-T."/>
            <person name="Yu X."/>
            <person name="Hao Y."/>
            <person name="Huang J."/>
            <person name="Zhao X.-W."/>
            <person name="Ke S."/>
            <person name="Chen Y.-Y."/>
            <person name="Wu W.-L."/>
            <person name="Hsu J.-L."/>
            <person name="Lin Y.-F."/>
            <person name="Huang M.-D."/>
            <person name="Li C.-Y."/>
            <person name="Huang L."/>
            <person name="Wang Z.-W."/>
            <person name="Zhao X."/>
            <person name="Zhong W.-Y."/>
            <person name="Peng D.-H."/>
            <person name="Ahmad S."/>
            <person name="Lan S."/>
            <person name="Zhang J.-S."/>
            <person name="Tsai W.-C."/>
            <person name="Van De Peer Y."/>
            <person name="Liu Z.-J."/>
        </authorList>
    </citation>
    <scope>NUCLEOTIDE SEQUENCE</scope>
    <source>
        <strain evidence="15">CP</strain>
        <tissue evidence="15">Leaves</tissue>
    </source>
</reference>
<dbReference type="GO" id="GO:0015031">
    <property type="term" value="P:protein transport"/>
    <property type="evidence" value="ECO:0007669"/>
    <property type="project" value="UniProtKB-KW"/>
</dbReference>
<keyword evidence="7" id="KW-0496">Mitochondrion</keyword>
<evidence type="ECO:0000259" key="14">
    <source>
        <dbReference type="Pfam" id="PF22915"/>
    </source>
</evidence>
<organism evidence="15 16">
    <name type="scientific">Acorus calamus</name>
    <name type="common">Sweet flag</name>
    <dbReference type="NCBI Taxonomy" id="4465"/>
    <lineage>
        <taxon>Eukaryota</taxon>
        <taxon>Viridiplantae</taxon>
        <taxon>Streptophyta</taxon>
        <taxon>Embryophyta</taxon>
        <taxon>Tracheophyta</taxon>
        <taxon>Spermatophyta</taxon>
        <taxon>Magnoliopsida</taxon>
        <taxon>Liliopsida</taxon>
        <taxon>Acoraceae</taxon>
        <taxon>Acorus</taxon>
    </lineage>
</organism>
<evidence type="ECO:0000256" key="2">
    <source>
        <dbReference type="ARBA" id="ARBA00004569"/>
    </source>
</evidence>
<evidence type="ECO:0000256" key="6">
    <source>
        <dbReference type="ARBA" id="ARBA00023010"/>
    </source>
</evidence>
<keyword evidence="4" id="KW-0653">Protein transport</keyword>
<evidence type="ECO:0000256" key="7">
    <source>
        <dbReference type="ARBA" id="ARBA00023128"/>
    </source>
</evidence>
<evidence type="ECO:0000256" key="10">
    <source>
        <dbReference type="ARBA" id="ARBA00023284"/>
    </source>
</evidence>
<evidence type="ECO:0000256" key="4">
    <source>
        <dbReference type="ARBA" id="ARBA00022927"/>
    </source>
</evidence>
<feature type="region of interest" description="Disordered" evidence="12">
    <location>
        <begin position="221"/>
        <end position="255"/>
    </location>
</feature>
<dbReference type="GO" id="GO:0005782">
    <property type="term" value="C:peroxisomal matrix"/>
    <property type="evidence" value="ECO:0007669"/>
    <property type="project" value="UniProtKB-SubCell"/>
</dbReference>
<keyword evidence="13" id="KW-0812">Transmembrane</keyword>
<dbReference type="InterPro" id="IPR055241">
    <property type="entry name" value="Armadillo_rpt_dom"/>
</dbReference>
<evidence type="ECO:0000313" key="15">
    <source>
        <dbReference type="EMBL" id="KAK1305001.1"/>
    </source>
</evidence>
<gene>
    <name evidence="15" type="ORF">QJS10_CPB11g02374</name>
</gene>
<evidence type="ECO:0000256" key="8">
    <source>
        <dbReference type="ARBA" id="ARBA00023140"/>
    </source>
</evidence>
<dbReference type="Gene3D" id="1.10.287.2900">
    <property type="match status" value="1"/>
</dbReference>
<keyword evidence="16" id="KW-1185">Reference proteome</keyword>
<evidence type="ECO:0000256" key="13">
    <source>
        <dbReference type="SAM" id="Phobius"/>
    </source>
</evidence>
<evidence type="ECO:0000256" key="9">
    <source>
        <dbReference type="ARBA" id="ARBA00023157"/>
    </source>
</evidence>
<keyword evidence="10" id="KW-0676">Redox-active center</keyword>
<dbReference type="FunFam" id="1.10.287.2900:FF:000003">
    <property type="entry name" value="mitochondrial intermembrane space import and assembly protein 40"/>
    <property type="match status" value="1"/>
</dbReference>
<protein>
    <recommendedName>
        <fullName evidence="11">Mitochondrial intermembrane space import and assembly protein 40 homolog</fullName>
    </recommendedName>
</protein>
<comment type="subcellular location">
    <subcellularLocation>
        <location evidence="2">Mitochondrion intermembrane space</location>
    </subcellularLocation>
    <subcellularLocation>
        <location evidence="1">Peroxisome matrix</location>
    </subcellularLocation>
</comment>
<evidence type="ECO:0000313" key="16">
    <source>
        <dbReference type="Proteomes" id="UP001180020"/>
    </source>
</evidence>
<keyword evidence="5" id="KW-0560">Oxidoreductase</keyword>
<feature type="domain" description="Armadillo-like repeats" evidence="14">
    <location>
        <begin position="358"/>
        <end position="449"/>
    </location>
</feature>
<proteinExistence type="predicted"/>
<accession>A0AAV9DTG4</accession>
<name>A0AAV9DTG4_ACOCL</name>
<keyword evidence="8" id="KW-0576">Peroxisome</keyword>
<keyword evidence="13" id="KW-1133">Transmembrane helix</keyword>
<evidence type="ECO:0000256" key="11">
    <source>
        <dbReference type="ARBA" id="ARBA00067557"/>
    </source>
</evidence>
<keyword evidence="3" id="KW-0813">Transport</keyword>
<sequence length="510" mass="56639">MGQTQSSVPEEDRMDPTPPAAPSPQDLPSMEDLIAEATAYGEDENESIDARAQKALECHCIAELRNGPCGNQFSEAFMCFLKSTAEEKGSDCVNPFVALQMCIKANPNAFSKDILEGEGSGEEEEEGESKDWHVRVTDICYYENTTILGTKSLVLRRGHSSTTAMASMQVSCCTSCSRANLHLFPRTNVRRCDTSNAFFTITTTTSRPRLQKRAALFKASARAKSEESASQQTKINPKGPTVSKKEEEEEEVEEEDLPWIQEKALDLVEFTGTVTQAIPGPRVGQSSLPWFLVIPLAYVGISFVFAFVRTVKKFTSPRAKKRRSVNKNAELLKSIDELLLTGRDSVKNSDLMGLMQKTGFTVEEILRKYIRYALNEKPFNPDLVVDLIHLRKASMLDDAQVAEVLNEVSRRIVQQKGPVVLELSGFTEKGFKRKLAVQGLFRKILYLSELPEFCSRDSSLVVKEIFGVTDQDADTLRIHTLSETVDMDSLEKLVDGSDSEESDDGSSPVS</sequence>
<dbReference type="AlphaFoldDB" id="A0AAV9DTG4"/>
<feature type="region of interest" description="Disordered" evidence="12">
    <location>
        <begin position="1"/>
        <end position="32"/>
    </location>
</feature>
<evidence type="ECO:0000256" key="3">
    <source>
        <dbReference type="ARBA" id="ARBA00022448"/>
    </source>
</evidence>
<dbReference type="PANTHER" id="PTHR36793:SF1">
    <property type="entry name" value="RIBOSOMAL RNA SMALL SUBUNIT METHYLTRANSFERASE J"/>
    <property type="match status" value="1"/>
</dbReference>
<comment type="caution">
    <text evidence="15">The sequence shown here is derived from an EMBL/GenBank/DDBJ whole genome shotgun (WGS) entry which is preliminary data.</text>
</comment>
<evidence type="ECO:0000256" key="1">
    <source>
        <dbReference type="ARBA" id="ARBA00004253"/>
    </source>
</evidence>
<dbReference type="GO" id="GO:0009941">
    <property type="term" value="C:chloroplast envelope"/>
    <property type="evidence" value="ECO:0007669"/>
    <property type="project" value="TreeGrafter"/>
</dbReference>